<reference evidence="10" key="3">
    <citation type="submission" date="2020-10" db="UniProtKB">
        <authorList>
            <consortium name="WormBaseParasite"/>
        </authorList>
    </citation>
    <scope>IDENTIFICATION</scope>
</reference>
<evidence type="ECO:0000259" key="7">
    <source>
        <dbReference type="PROSITE" id="PS51148"/>
    </source>
</evidence>
<dbReference type="GO" id="GO:0000122">
    <property type="term" value="P:negative regulation of transcription by RNA polymerase II"/>
    <property type="evidence" value="ECO:0007669"/>
    <property type="project" value="TreeGrafter"/>
</dbReference>
<keyword evidence="3" id="KW-0805">Transcription regulation</keyword>
<evidence type="ECO:0000313" key="9">
    <source>
        <dbReference type="Proteomes" id="UP000492820"/>
    </source>
</evidence>
<dbReference type="InterPro" id="IPR036096">
    <property type="entry name" value="Ataxin_AXH_dom_sf"/>
</dbReference>
<dbReference type="GO" id="GO:0003677">
    <property type="term" value="F:DNA binding"/>
    <property type="evidence" value="ECO:0007669"/>
    <property type="project" value="UniProtKB-KW"/>
</dbReference>
<evidence type="ECO:0000256" key="6">
    <source>
        <dbReference type="ARBA" id="ARBA00023242"/>
    </source>
</evidence>
<dbReference type="PANTHER" id="PTHR13392">
    <property type="entry name" value="ATAXIN 1"/>
    <property type="match status" value="1"/>
</dbReference>
<comment type="subcellular location">
    <subcellularLocation>
        <location evidence="1">Nucleus</location>
    </subcellularLocation>
</comment>
<proteinExistence type="predicted"/>
<dbReference type="SUPFAM" id="SSF102031">
    <property type="entry name" value="AXH domain"/>
    <property type="match status" value="1"/>
</dbReference>
<dbReference type="Proteomes" id="UP000492820">
    <property type="component" value="Unassembled WGS sequence"/>
</dbReference>
<dbReference type="GO" id="GO:0003723">
    <property type="term" value="F:RNA binding"/>
    <property type="evidence" value="ECO:0007669"/>
    <property type="project" value="InterPro"/>
</dbReference>
<dbReference type="PANTHER" id="PTHR13392:SF14">
    <property type="entry name" value="ATAXIN-1-LIKE"/>
    <property type="match status" value="1"/>
</dbReference>
<dbReference type="InterPro" id="IPR043404">
    <property type="entry name" value="ATAXIN1-like"/>
</dbReference>
<evidence type="ECO:0000256" key="1">
    <source>
        <dbReference type="ARBA" id="ARBA00004123"/>
    </source>
</evidence>
<name>A0A068WYW2_ECHGR</name>
<dbReference type="GO" id="GO:0007399">
    <property type="term" value="P:nervous system development"/>
    <property type="evidence" value="ECO:0007669"/>
    <property type="project" value="TreeGrafter"/>
</dbReference>
<dbReference type="AlphaFoldDB" id="A0A068WYW2"/>
<dbReference type="InterPro" id="IPR003652">
    <property type="entry name" value="Ataxin_AXH_dom"/>
</dbReference>
<reference evidence="8 9" key="1">
    <citation type="journal article" date="2013" name="Nature">
        <title>The genomes of four tapeworm species reveal adaptations to parasitism.</title>
        <authorList>
            <person name="Tsai I.J."/>
            <person name="Zarowiecki M."/>
            <person name="Holroyd N."/>
            <person name="Garciarrubio A."/>
            <person name="Sanchez-Flores A."/>
            <person name="Brooks K.L."/>
            <person name="Tracey A."/>
            <person name="Bobes R.J."/>
            <person name="Fragoso G."/>
            <person name="Sciutto E."/>
            <person name="Aslett M."/>
            <person name="Beasley H."/>
            <person name="Bennett H.M."/>
            <person name="Cai J."/>
            <person name="Camicia F."/>
            <person name="Clark R."/>
            <person name="Cucher M."/>
            <person name="De Silva N."/>
            <person name="Day T.A."/>
            <person name="Deplazes P."/>
            <person name="Estrada K."/>
            <person name="Fernandez C."/>
            <person name="Holland P.W."/>
            <person name="Hou J."/>
            <person name="Hu S."/>
            <person name="Huckvale T."/>
            <person name="Hung S.S."/>
            <person name="Kamenetzky L."/>
            <person name="Keane J.A."/>
            <person name="Kiss F."/>
            <person name="Koziol U."/>
            <person name="Lambert O."/>
            <person name="Liu K."/>
            <person name="Luo X."/>
            <person name="Luo Y."/>
            <person name="Macchiaroli N."/>
            <person name="Nichol S."/>
            <person name="Paps J."/>
            <person name="Parkinson J."/>
            <person name="Pouchkina-Stantcheva N."/>
            <person name="Riddiford N."/>
            <person name="Rosenzvit M."/>
            <person name="Salinas G."/>
            <person name="Wasmuth J.D."/>
            <person name="Zamanian M."/>
            <person name="Zheng Y."/>
            <person name="Cai X."/>
            <person name="Soberon X."/>
            <person name="Olson P.D."/>
            <person name="Laclette J.P."/>
            <person name="Brehm K."/>
            <person name="Berriman M."/>
            <person name="Garciarrubio A."/>
            <person name="Bobes R.J."/>
            <person name="Fragoso G."/>
            <person name="Sanchez-Flores A."/>
            <person name="Estrada K."/>
            <person name="Cevallos M.A."/>
            <person name="Morett E."/>
            <person name="Gonzalez V."/>
            <person name="Portillo T."/>
            <person name="Ochoa-Leyva A."/>
            <person name="Jose M.V."/>
            <person name="Sciutto E."/>
            <person name="Landa A."/>
            <person name="Jimenez L."/>
            <person name="Valdes V."/>
            <person name="Carrero J.C."/>
            <person name="Larralde C."/>
            <person name="Morales-Montor J."/>
            <person name="Limon-Lason J."/>
            <person name="Soberon X."/>
            <person name="Laclette J.P."/>
        </authorList>
    </citation>
    <scope>NUCLEOTIDE SEQUENCE [LARGE SCALE GENOMIC DNA]</scope>
</reference>
<sequence length="139" mass="15784">MEAFKKLRESDFLIFYELLRQSMRNLCSTGGRVCGKNKYHLPSVITFDHVCNREQPFFVRSHGWFSCDPYLTQTRCGLPCRPLLVGDFCLVIIPSEIARSLSPISQVNSTSSSCIGKAPPLTERMNENFWSSTSPISQK</sequence>
<evidence type="ECO:0000256" key="4">
    <source>
        <dbReference type="ARBA" id="ARBA00023125"/>
    </source>
</evidence>
<keyword evidence="2" id="KW-0678">Repressor</keyword>
<evidence type="ECO:0000256" key="5">
    <source>
        <dbReference type="ARBA" id="ARBA00023163"/>
    </source>
</evidence>
<keyword evidence="5" id="KW-0804">Transcription</keyword>
<evidence type="ECO:0000256" key="3">
    <source>
        <dbReference type="ARBA" id="ARBA00023015"/>
    </source>
</evidence>
<accession>A0A068WYW2</accession>
<reference evidence="8" key="2">
    <citation type="submission" date="2014-06" db="EMBL/GenBank/DDBJ databases">
        <authorList>
            <person name="Aslett M."/>
        </authorList>
    </citation>
    <scope>NUCLEOTIDE SEQUENCE</scope>
</reference>
<keyword evidence="6" id="KW-0539">Nucleus</keyword>
<keyword evidence="4" id="KW-0238">DNA-binding</keyword>
<dbReference type="PROSITE" id="PS51148">
    <property type="entry name" value="AXH"/>
    <property type="match status" value="1"/>
</dbReference>
<dbReference type="WBParaSite" id="EgrG_000709500">
    <property type="protein sequence ID" value="EgrG_000709500"/>
    <property type="gene ID" value="EgrG_000709500"/>
</dbReference>
<evidence type="ECO:0000313" key="8">
    <source>
        <dbReference type="EMBL" id="CDS22837.1"/>
    </source>
</evidence>
<protein>
    <submittedName>
        <fullName evidence="8 10">Ataxin 1</fullName>
    </submittedName>
</protein>
<dbReference type="OrthoDB" id="6282428at2759"/>
<organism evidence="8">
    <name type="scientific">Echinococcus granulosus</name>
    <name type="common">Hydatid tapeworm</name>
    <dbReference type="NCBI Taxonomy" id="6210"/>
    <lineage>
        <taxon>Eukaryota</taxon>
        <taxon>Metazoa</taxon>
        <taxon>Spiralia</taxon>
        <taxon>Lophotrochozoa</taxon>
        <taxon>Platyhelminthes</taxon>
        <taxon>Cestoda</taxon>
        <taxon>Eucestoda</taxon>
        <taxon>Cyclophyllidea</taxon>
        <taxon>Taeniidae</taxon>
        <taxon>Echinococcus</taxon>
        <taxon>Echinococcus granulosus group</taxon>
    </lineage>
</organism>
<dbReference type="EMBL" id="LK028588">
    <property type="protein sequence ID" value="CDS22837.1"/>
    <property type="molecule type" value="Genomic_DNA"/>
</dbReference>
<evidence type="ECO:0000313" key="10">
    <source>
        <dbReference type="WBParaSite" id="EgrG_000709500"/>
    </source>
</evidence>
<evidence type="ECO:0000256" key="2">
    <source>
        <dbReference type="ARBA" id="ARBA00022491"/>
    </source>
</evidence>
<dbReference type="Pfam" id="PF08517">
    <property type="entry name" value="AXH"/>
    <property type="match status" value="1"/>
</dbReference>
<gene>
    <name evidence="8" type="ORF">EgrG_000709500</name>
</gene>
<feature type="domain" description="AXH" evidence="7">
    <location>
        <begin position="1"/>
        <end position="100"/>
    </location>
</feature>
<dbReference type="GO" id="GO:0005634">
    <property type="term" value="C:nucleus"/>
    <property type="evidence" value="ECO:0007669"/>
    <property type="project" value="UniProtKB-SubCell"/>
</dbReference>